<proteinExistence type="predicted"/>
<accession>A0A392V9R8</accession>
<keyword evidence="3" id="KW-1185">Reference proteome</keyword>
<sequence>VAESKSPPLNTTTHAPPLLLPSNTTSGWNRHRRNRTPPPLSRRCSPTVLPLTVASPLTFLFHAI</sequence>
<dbReference type="EMBL" id="LXQA011105143">
    <property type="protein sequence ID" value="MCI85024.1"/>
    <property type="molecule type" value="Genomic_DNA"/>
</dbReference>
<dbReference type="AlphaFoldDB" id="A0A392V9R8"/>
<feature type="non-terminal residue" evidence="2">
    <location>
        <position position="1"/>
    </location>
</feature>
<comment type="caution">
    <text evidence="2">The sequence shown here is derived from an EMBL/GenBank/DDBJ whole genome shotgun (WGS) entry which is preliminary data.</text>
</comment>
<dbReference type="Proteomes" id="UP000265520">
    <property type="component" value="Unassembled WGS sequence"/>
</dbReference>
<reference evidence="2 3" key="1">
    <citation type="journal article" date="2018" name="Front. Plant Sci.">
        <title>Red Clover (Trifolium pratense) and Zigzag Clover (T. medium) - A Picture of Genomic Similarities and Differences.</title>
        <authorList>
            <person name="Dluhosova J."/>
            <person name="Istvanek J."/>
            <person name="Nedelnik J."/>
            <person name="Repkova J."/>
        </authorList>
    </citation>
    <scope>NUCLEOTIDE SEQUENCE [LARGE SCALE GENOMIC DNA]</scope>
    <source>
        <strain evidence="3">cv. 10/8</strain>
        <tissue evidence="2">Leaf</tissue>
    </source>
</reference>
<feature type="region of interest" description="Disordered" evidence="1">
    <location>
        <begin position="1"/>
        <end position="43"/>
    </location>
</feature>
<name>A0A392V9R8_9FABA</name>
<evidence type="ECO:0000313" key="2">
    <source>
        <dbReference type="EMBL" id="MCI85024.1"/>
    </source>
</evidence>
<evidence type="ECO:0000313" key="3">
    <source>
        <dbReference type="Proteomes" id="UP000265520"/>
    </source>
</evidence>
<protein>
    <submittedName>
        <fullName evidence="2">Uncharacterized protein</fullName>
    </submittedName>
</protein>
<organism evidence="2 3">
    <name type="scientific">Trifolium medium</name>
    <dbReference type="NCBI Taxonomy" id="97028"/>
    <lineage>
        <taxon>Eukaryota</taxon>
        <taxon>Viridiplantae</taxon>
        <taxon>Streptophyta</taxon>
        <taxon>Embryophyta</taxon>
        <taxon>Tracheophyta</taxon>
        <taxon>Spermatophyta</taxon>
        <taxon>Magnoliopsida</taxon>
        <taxon>eudicotyledons</taxon>
        <taxon>Gunneridae</taxon>
        <taxon>Pentapetalae</taxon>
        <taxon>rosids</taxon>
        <taxon>fabids</taxon>
        <taxon>Fabales</taxon>
        <taxon>Fabaceae</taxon>
        <taxon>Papilionoideae</taxon>
        <taxon>50 kb inversion clade</taxon>
        <taxon>NPAAA clade</taxon>
        <taxon>Hologalegina</taxon>
        <taxon>IRL clade</taxon>
        <taxon>Trifolieae</taxon>
        <taxon>Trifolium</taxon>
    </lineage>
</organism>
<evidence type="ECO:0000256" key="1">
    <source>
        <dbReference type="SAM" id="MobiDB-lite"/>
    </source>
</evidence>